<feature type="domain" description="K Homology" evidence="4">
    <location>
        <begin position="231"/>
        <end position="302"/>
    </location>
</feature>
<evidence type="ECO:0000259" key="4">
    <source>
        <dbReference type="SMART" id="SM00322"/>
    </source>
</evidence>
<keyword evidence="6" id="KW-1185">Reference proteome</keyword>
<evidence type="ECO:0000256" key="1">
    <source>
        <dbReference type="ARBA" id="ARBA00022737"/>
    </source>
</evidence>
<dbReference type="InterPro" id="IPR036612">
    <property type="entry name" value="KH_dom_type_1_sf"/>
</dbReference>
<proteinExistence type="predicted"/>
<gene>
    <name evidence="5" type="ORF">FOL47_004369</name>
</gene>
<evidence type="ECO:0000256" key="3">
    <source>
        <dbReference type="SAM" id="MobiDB-lite"/>
    </source>
</evidence>
<keyword evidence="2" id="KW-0694">RNA-binding</keyword>
<dbReference type="PANTHER" id="PTHR10288">
    <property type="entry name" value="KH DOMAIN CONTAINING RNA BINDING PROTEIN"/>
    <property type="match status" value="1"/>
</dbReference>
<dbReference type="EMBL" id="JAAPAO010000249">
    <property type="protein sequence ID" value="KAF4665893.1"/>
    <property type="molecule type" value="Genomic_DNA"/>
</dbReference>
<sequence length="653" mass="72810">MFGNGGGHHLHSNGPIPLNLPPKSRVVGGGLPGEIDTMGVDTRYSPPVAPPLPPPLHNTNMDVGPPTRGPDGYSWENLVFETIDPNTPSLAVNLPVPLDRAGLVVGVRGNTVRGLEAQCGVEISVAVRDDDPLRDPSTNTTHVHVRGPKYGVYEAMQRISDLFRYRNPLPDPLHTLPTPTLLASSSDRISQQHQQSYHLTHHIPAPPLPTAAAPHHSAYEADPESISAIDKPNLISFDILDDHCGLVIGKRGRMLADLRDESGASIELISGDDPTQPKKCLVWSTSPDKVDDALVRLARVLSRLPDALPVPPPKNPQAEERALNPRWVDEDFGHNGPALPGGTPGGGLYLPRGVAADIRMDSVPAAAAAAVAISYFDSREAVDACAPHRDTPLDTPVEYYVDVPADKVELLTDRTMQDLRRRSQCYVEVLDINVNDKKEGDALMWRRLMLYGMPVSIHYAIVKLKDIMKGEVVDVGEEAIITVKDYPKIGEGDYSTTTTTQYSRMQDEADAEKGEKSDYIKTEGVHQRVFRWGIGNRFRAVNANRYQPVHLERVKEVTLNNDYYDSPDTNIRWDDFSECWEVYWYENEKLNAKPFPVKKFGIKWSKEEAKKFYNELKEDGRVHARPSHKSNDDSIMWDERMQGWTVSYWQNGR</sequence>
<accession>A0A7J6M2T7</accession>
<name>A0A7J6M2T7_PERCH</name>
<dbReference type="Gene3D" id="1.20.5.2050">
    <property type="match status" value="1"/>
</dbReference>
<dbReference type="GO" id="GO:0003723">
    <property type="term" value="F:RNA binding"/>
    <property type="evidence" value="ECO:0007669"/>
    <property type="project" value="UniProtKB-UniRule"/>
</dbReference>
<dbReference type="SMART" id="SM00322">
    <property type="entry name" value="KH"/>
    <property type="match status" value="2"/>
</dbReference>
<dbReference type="InterPro" id="IPR004088">
    <property type="entry name" value="KH_dom_type_1"/>
</dbReference>
<feature type="domain" description="K Homology" evidence="4">
    <location>
        <begin position="88"/>
        <end position="164"/>
    </location>
</feature>
<evidence type="ECO:0000256" key="2">
    <source>
        <dbReference type="PROSITE-ProRule" id="PRU00117"/>
    </source>
</evidence>
<reference evidence="5 6" key="1">
    <citation type="submission" date="2020-04" db="EMBL/GenBank/DDBJ databases">
        <title>Perkinsus chesapeaki whole genome sequence.</title>
        <authorList>
            <person name="Bogema D.R."/>
        </authorList>
    </citation>
    <scope>NUCLEOTIDE SEQUENCE [LARGE SCALE GENOMIC DNA]</scope>
    <source>
        <strain evidence="5">ATCC PRA-425</strain>
    </source>
</reference>
<evidence type="ECO:0000313" key="6">
    <source>
        <dbReference type="Proteomes" id="UP000591131"/>
    </source>
</evidence>
<comment type="caution">
    <text evidence="5">The sequence shown here is derived from an EMBL/GenBank/DDBJ whole genome shotgun (WGS) entry which is preliminary data.</text>
</comment>
<organism evidence="5 6">
    <name type="scientific">Perkinsus chesapeaki</name>
    <name type="common">Clam parasite</name>
    <name type="synonym">Perkinsus andrewsi</name>
    <dbReference type="NCBI Taxonomy" id="330153"/>
    <lineage>
        <taxon>Eukaryota</taxon>
        <taxon>Sar</taxon>
        <taxon>Alveolata</taxon>
        <taxon>Perkinsozoa</taxon>
        <taxon>Perkinsea</taxon>
        <taxon>Perkinsida</taxon>
        <taxon>Perkinsidae</taxon>
        <taxon>Perkinsus</taxon>
    </lineage>
</organism>
<dbReference type="InterPro" id="IPR004087">
    <property type="entry name" value="KH_dom"/>
</dbReference>
<dbReference type="PROSITE" id="PS50084">
    <property type="entry name" value="KH_TYPE_1"/>
    <property type="match status" value="2"/>
</dbReference>
<dbReference type="SUPFAM" id="SSF54791">
    <property type="entry name" value="Eukaryotic type KH-domain (KH-domain type I)"/>
    <property type="match status" value="2"/>
</dbReference>
<dbReference type="Gene3D" id="3.30.1370.10">
    <property type="entry name" value="K Homology domain, type 1"/>
    <property type="match status" value="2"/>
</dbReference>
<dbReference type="CDD" id="cd00105">
    <property type="entry name" value="KH-I"/>
    <property type="match status" value="2"/>
</dbReference>
<dbReference type="OrthoDB" id="441329at2759"/>
<dbReference type="AlphaFoldDB" id="A0A7J6M2T7"/>
<evidence type="ECO:0000313" key="5">
    <source>
        <dbReference type="EMBL" id="KAF4665893.1"/>
    </source>
</evidence>
<protein>
    <recommendedName>
        <fullName evidence="4">K Homology domain-containing protein</fullName>
    </recommendedName>
</protein>
<feature type="region of interest" description="Disordered" evidence="3">
    <location>
        <begin position="1"/>
        <end position="28"/>
    </location>
</feature>
<keyword evidence="1" id="KW-0677">Repeat</keyword>
<dbReference type="Pfam" id="PF00013">
    <property type="entry name" value="KH_1"/>
    <property type="match status" value="2"/>
</dbReference>
<dbReference type="Proteomes" id="UP000591131">
    <property type="component" value="Unassembled WGS sequence"/>
</dbReference>